<feature type="compositionally biased region" description="Basic and acidic residues" evidence="1">
    <location>
        <begin position="163"/>
        <end position="176"/>
    </location>
</feature>
<protein>
    <recommendedName>
        <fullName evidence="2">PB1-like domain-containing protein</fullName>
    </recommendedName>
</protein>
<evidence type="ECO:0000256" key="1">
    <source>
        <dbReference type="SAM" id="MobiDB-lite"/>
    </source>
</evidence>
<evidence type="ECO:0000259" key="2">
    <source>
        <dbReference type="Pfam" id="PF26130"/>
    </source>
</evidence>
<gene>
    <name evidence="3" type="ORF">CJ030_MR2G000729</name>
</gene>
<dbReference type="OrthoDB" id="1746151at2759"/>
<dbReference type="AlphaFoldDB" id="A0A6A1WU09"/>
<feature type="region of interest" description="Disordered" evidence="1">
    <location>
        <begin position="155"/>
        <end position="178"/>
    </location>
</feature>
<evidence type="ECO:0000313" key="4">
    <source>
        <dbReference type="Proteomes" id="UP000516437"/>
    </source>
</evidence>
<proteinExistence type="predicted"/>
<feature type="domain" description="PB1-like" evidence="2">
    <location>
        <begin position="7"/>
        <end position="96"/>
    </location>
</feature>
<organism evidence="3 4">
    <name type="scientific">Morella rubra</name>
    <name type="common">Chinese bayberry</name>
    <dbReference type="NCBI Taxonomy" id="262757"/>
    <lineage>
        <taxon>Eukaryota</taxon>
        <taxon>Viridiplantae</taxon>
        <taxon>Streptophyta</taxon>
        <taxon>Embryophyta</taxon>
        <taxon>Tracheophyta</taxon>
        <taxon>Spermatophyta</taxon>
        <taxon>Magnoliopsida</taxon>
        <taxon>eudicotyledons</taxon>
        <taxon>Gunneridae</taxon>
        <taxon>Pentapetalae</taxon>
        <taxon>rosids</taxon>
        <taxon>fabids</taxon>
        <taxon>Fagales</taxon>
        <taxon>Myricaceae</taxon>
        <taxon>Morella</taxon>
    </lineage>
</organism>
<reference evidence="3 4" key="1">
    <citation type="journal article" date="2019" name="Plant Biotechnol. J.">
        <title>The red bayberry genome and genetic basis of sex determination.</title>
        <authorList>
            <person name="Jia H.M."/>
            <person name="Jia H.J."/>
            <person name="Cai Q.L."/>
            <person name="Wang Y."/>
            <person name="Zhao H.B."/>
            <person name="Yang W.F."/>
            <person name="Wang G.Y."/>
            <person name="Li Y.H."/>
            <person name="Zhan D.L."/>
            <person name="Shen Y.T."/>
            <person name="Niu Q.F."/>
            <person name="Chang L."/>
            <person name="Qiu J."/>
            <person name="Zhao L."/>
            <person name="Xie H.B."/>
            <person name="Fu W.Y."/>
            <person name="Jin J."/>
            <person name="Li X.W."/>
            <person name="Jiao Y."/>
            <person name="Zhou C.C."/>
            <person name="Tu T."/>
            <person name="Chai C.Y."/>
            <person name="Gao J.L."/>
            <person name="Fan L.J."/>
            <person name="van de Weg E."/>
            <person name="Wang J.Y."/>
            <person name="Gao Z.S."/>
        </authorList>
    </citation>
    <scope>NUCLEOTIDE SEQUENCE [LARGE SCALE GENOMIC DNA]</scope>
    <source>
        <tissue evidence="3">Leaves</tissue>
    </source>
</reference>
<sequence length="208" mass="23374">MPPEFLVFEVHYGGRFSRHFGCSYVNGDVSMYNEPYDSNCLSFFELEDIVKPFGYKLGDLIYYKQPGKSLDNGAILVSSDHDVLAMGKCHEGESVVVLFLALFSENVEGDNVGEDVGEEERERCRLGLNDHFWDQVLCSNDELFVVEVDNVCNDGVGPSSARGDPDSPEIHRDPFKGKQPVTEEVQHNLDIGDDNVLDIGRSEFWNLL</sequence>
<comment type="caution">
    <text evidence="3">The sequence shown here is derived from an EMBL/GenBank/DDBJ whole genome shotgun (WGS) entry which is preliminary data.</text>
</comment>
<keyword evidence="4" id="KW-1185">Reference proteome</keyword>
<dbReference type="Pfam" id="PF26130">
    <property type="entry name" value="PB1-like"/>
    <property type="match status" value="1"/>
</dbReference>
<dbReference type="InterPro" id="IPR058594">
    <property type="entry name" value="PB1-like_dom_pln"/>
</dbReference>
<name>A0A6A1WU09_9ROSI</name>
<evidence type="ECO:0000313" key="3">
    <source>
        <dbReference type="EMBL" id="KAB1228153.1"/>
    </source>
</evidence>
<accession>A0A6A1WU09</accession>
<dbReference type="EMBL" id="RXIC02000011">
    <property type="protein sequence ID" value="KAB1228153.1"/>
    <property type="molecule type" value="Genomic_DNA"/>
</dbReference>
<dbReference type="Proteomes" id="UP000516437">
    <property type="component" value="Unassembled WGS sequence"/>
</dbReference>